<proteinExistence type="predicted"/>
<evidence type="ECO:0000313" key="2">
    <source>
        <dbReference type="EMBL" id="SUA45984.1"/>
    </source>
</evidence>
<gene>
    <name evidence="2" type="ORF">NCTC13184_04508</name>
</gene>
<protein>
    <submittedName>
        <fullName evidence="2">Predicted outer membrane protein</fullName>
    </submittedName>
</protein>
<reference evidence="2 3" key="1">
    <citation type="submission" date="2018-06" db="EMBL/GenBank/DDBJ databases">
        <authorList>
            <consortium name="Pathogen Informatics"/>
            <person name="Doyle S."/>
        </authorList>
    </citation>
    <scope>NUCLEOTIDE SEQUENCE [LARGE SCALE GENOMIC DNA]</scope>
    <source>
        <strain evidence="2 3">NCTC13184</strain>
    </source>
</reference>
<dbReference type="Pfam" id="PF13628">
    <property type="entry name" value="DUF4142"/>
    <property type="match status" value="1"/>
</dbReference>
<evidence type="ECO:0000313" key="3">
    <source>
        <dbReference type="Proteomes" id="UP000255082"/>
    </source>
</evidence>
<dbReference type="AlphaFoldDB" id="A0A378WZY9"/>
<dbReference type="InterPro" id="IPR025419">
    <property type="entry name" value="DUF4142"/>
</dbReference>
<dbReference type="Proteomes" id="UP000255082">
    <property type="component" value="Unassembled WGS sequence"/>
</dbReference>
<evidence type="ECO:0000259" key="1">
    <source>
        <dbReference type="Pfam" id="PF13628"/>
    </source>
</evidence>
<sequence>MGTMYEFGPVDGPAQRRLYVSGDTLLVPELEQIPQRFDDIGCGSGDGAIASWRSRAAKPWCCERRRHVYDARRWAFGLQTPGEQEHIMRSPHRLLVTTAAAIGLGLGATAVGAAQPAALSAQDSDFLVAAHQGNMTEMLSGAGAAAMGSCQQVRDLGPVLVADHARLEAMGAAVAIPNGVALPLMPTAEQSQQMRDTAMKTGRDYDLAWLHMQEGFHLQTLQAGATETAQGSSPQVTAVAQNAAPVVQHHLDMIRDALAVC</sequence>
<organism evidence="2 3">
    <name type="scientific">Nocardia africana</name>
    <dbReference type="NCBI Taxonomy" id="134964"/>
    <lineage>
        <taxon>Bacteria</taxon>
        <taxon>Bacillati</taxon>
        <taxon>Actinomycetota</taxon>
        <taxon>Actinomycetes</taxon>
        <taxon>Mycobacteriales</taxon>
        <taxon>Nocardiaceae</taxon>
        <taxon>Nocardia</taxon>
    </lineage>
</organism>
<name>A0A378WZY9_9NOCA</name>
<dbReference type="EMBL" id="UGRU01000001">
    <property type="protein sequence ID" value="SUA45984.1"/>
    <property type="molecule type" value="Genomic_DNA"/>
</dbReference>
<accession>A0A378WZY9</accession>
<feature type="domain" description="DUF4142" evidence="1">
    <location>
        <begin position="122"/>
        <end position="255"/>
    </location>
</feature>
<dbReference type="RefSeq" id="WP_062963860.1">
    <property type="nucleotide sequence ID" value="NZ_JAJFOE010000001.1"/>
</dbReference>